<organism evidence="1 2">
    <name type="scientific">Crucibulum laeve</name>
    <dbReference type="NCBI Taxonomy" id="68775"/>
    <lineage>
        <taxon>Eukaryota</taxon>
        <taxon>Fungi</taxon>
        <taxon>Dikarya</taxon>
        <taxon>Basidiomycota</taxon>
        <taxon>Agaricomycotina</taxon>
        <taxon>Agaricomycetes</taxon>
        <taxon>Agaricomycetidae</taxon>
        <taxon>Agaricales</taxon>
        <taxon>Agaricineae</taxon>
        <taxon>Nidulariaceae</taxon>
        <taxon>Crucibulum</taxon>
    </lineage>
</organism>
<sequence>LYSLFLFSQQGPPTYPLTHRFSAPITTSTTPTLMRHSLSQWYLDHQPSSPQHHCQLYIG</sequence>
<proteinExistence type="predicted"/>
<accession>A0A5C3LUG3</accession>
<dbReference type="AlphaFoldDB" id="A0A5C3LUG3"/>
<protein>
    <submittedName>
        <fullName evidence="1">Uncharacterized protein</fullName>
    </submittedName>
</protein>
<gene>
    <name evidence="1" type="ORF">BDQ12DRAFT_687845</name>
</gene>
<evidence type="ECO:0000313" key="1">
    <source>
        <dbReference type="EMBL" id="TFK35726.1"/>
    </source>
</evidence>
<dbReference type="EMBL" id="ML213619">
    <property type="protein sequence ID" value="TFK35726.1"/>
    <property type="molecule type" value="Genomic_DNA"/>
</dbReference>
<evidence type="ECO:0000313" key="2">
    <source>
        <dbReference type="Proteomes" id="UP000308652"/>
    </source>
</evidence>
<name>A0A5C3LUG3_9AGAR</name>
<reference evidence="1 2" key="1">
    <citation type="journal article" date="2019" name="Nat. Ecol. Evol.">
        <title>Megaphylogeny resolves global patterns of mushroom evolution.</title>
        <authorList>
            <person name="Varga T."/>
            <person name="Krizsan K."/>
            <person name="Foldi C."/>
            <person name="Dima B."/>
            <person name="Sanchez-Garcia M."/>
            <person name="Sanchez-Ramirez S."/>
            <person name="Szollosi G.J."/>
            <person name="Szarkandi J.G."/>
            <person name="Papp V."/>
            <person name="Albert L."/>
            <person name="Andreopoulos W."/>
            <person name="Angelini C."/>
            <person name="Antonin V."/>
            <person name="Barry K.W."/>
            <person name="Bougher N.L."/>
            <person name="Buchanan P."/>
            <person name="Buyck B."/>
            <person name="Bense V."/>
            <person name="Catcheside P."/>
            <person name="Chovatia M."/>
            <person name="Cooper J."/>
            <person name="Damon W."/>
            <person name="Desjardin D."/>
            <person name="Finy P."/>
            <person name="Geml J."/>
            <person name="Haridas S."/>
            <person name="Hughes K."/>
            <person name="Justo A."/>
            <person name="Karasinski D."/>
            <person name="Kautmanova I."/>
            <person name="Kiss B."/>
            <person name="Kocsube S."/>
            <person name="Kotiranta H."/>
            <person name="LaButti K.M."/>
            <person name="Lechner B.E."/>
            <person name="Liimatainen K."/>
            <person name="Lipzen A."/>
            <person name="Lukacs Z."/>
            <person name="Mihaltcheva S."/>
            <person name="Morgado L.N."/>
            <person name="Niskanen T."/>
            <person name="Noordeloos M.E."/>
            <person name="Ohm R.A."/>
            <person name="Ortiz-Santana B."/>
            <person name="Ovrebo C."/>
            <person name="Racz N."/>
            <person name="Riley R."/>
            <person name="Savchenko A."/>
            <person name="Shiryaev A."/>
            <person name="Soop K."/>
            <person name="Spirin V."/>
            <person name="Szebenyi C."/>
            <person name="Tomsovsky M."/>
            <person name="Tulloss R.E."/>
            <person name="Uehling J."/>
            <person name="Grigoriev I.V."/>
            <person name="Vagvolgyi C."/>
            <person name="Papp T."/>
            <person name="Martin F.M."/>
            <person name="Miettinen O."/>
            <person name="Hibbett D.S."/>
            <person name="Nagy L.G."/>
        </authorList>
    </citation>
    <scope>NUCLEOTIDE SEQUENCE [LARGE SCALE GENOMIC DNA]</scope>
    <source>
        <strain evidence="1 2">CBS 166.37</strain>
    </source>
</reference>
<keyword evidence="2" id="KW-1185">Reference proteome</keyword>
<dbReference type="Proteomes" id="UP000308652">
    <property type="component" value="Unassembled WGS sequence"/>
</dbReference>
<feature type="non-terminal residue" evidence="1">
    <location>
        <position position="1"/>
    </location>
</feature>